<dbReference type="EMBL" id="ML179131">
    <property type="protein sequence ID" value="THU98738.1"/>
    <property type="molecule type" value="Genomic_DNA"/>
</dbReference>
<evidence type="ECO:0000313" key="2">
    <source>
        <dbReference type="Proteomes" id="UP000297245"/>
    </source>
</evidence>
<keyword evidence="2" id="KW-1185">Reference proteome</keyword>
<organism evidence="1 2">
    <name type="scientific">Dendrothele bispora (strain CBS 962.96)</name>
    <dbReference type="NCBI Taxonomy" id="1314807"/>
    <lineage>
        <taxon>Eukaryota</taxon>
        <taxon>Fungi</taxon>
        <taxon>Dikarya</taxon>
        <taxon>Basidiomycota</taxon>
        <taxon>Agaricomycotina</taxon>
        <taxon>Agaricomycetes</taxon>
        <taxon>Agaricomycetidae</taxon>
        <taxon>Agaricales</taxon>
        <taxon>Agaricales incertae sedis</taxon>
        <taxon>Dendrothele</taxon>
    </lineage>
</organism>
<name>A0A4S8M9Z8_DENBC</name>
<gene>
    <name evidence="1" type="ORF">K435DRAFT_522942</name>
</gene>
<evidence type="ECO:0000313" key="1">
    <source>
        <dbReference type="EMBL" id="THU98738.1"/>
    </source>
</evidence>
<protein>
    <submittedName>
        <fullName evidence="1">Uncharacterized protein</fullName>
    </submittedName>
</protein>
<proteinExistence type="predicted"/>
<reference evidence="1 2" key="1">
    <citation type="journal article" date="2019" name="Nat. Ecol. Evol.">
        <title>Megaphylogeny resolves global patterns of mushroom evolution.</title>
        <authorList>
            <person name="Varga T."/>
            <person name="Krizsan K."/>
            <person name="Foldi C."/>
            <person name="Dima B."/>
            <person name="Sanchez-Garcia M."/>
            <person name="Sanchez-Ramirez S."/>
            <person name="Szollosi G.J."/>
            <person name="Szarkandi J.G."/>
            <person name="Papp V."/>
            <person name="Albert L."/>
            <person name="Andreopoulos W."/>
            <person name="Angelini C."/>
            <person name="Antonin V."/>
            <person name="Barry K.W."/>
            <person name="Bougher N.L."/>
            <person name="Buchanan P."/>
            <person name="Buyck B."/>
            <person name="Bense V."/>
            <person name="Catcheside P."/>
            <person name="Chovatia M."/>
            <person name="Cooper J."/>
            <person name="Damon W."/>
            <person name="Desjardin D."/>
            <person name="Finy P."/>
            <person name="Geml J."/>
            <person name="Haridas S."/>
            <person name="Hughes K."/>
            <person name="Justo A."/>
            <person name="Karasinski D."/>
            <person name="Kautmanova I."/>
            <person name="Kiss B."/>
            <person name="Kocsube S."/>
            <person name="Kotiranta H."/>
            <person name="LaButti K.M."/>
            <person name="Lechner B.E."/>
            <person name="Liimatainen K."/>
            <person name="Lipzen A."/>
            <person name="Lukacs Z."/>
            <person name="Mihaltcheva S."/>
            <person name="Morgado L.N."/>
            <person name="Niskanen T."/>
            <person name="Noordeloos M.E."/>
            <person name="Ohm R.A."/>
            <person name="Ortiz-Santana B."/>
            <person name="Ovrebo C."/>
            <person name="Racz N."/>
            <person name="Riley R."/>
            <person name="Savchenko A."/>
            <person name="Shiryaev A."/>
            <person name="Soop K."/>
            <person name="Spirin V."/>
            <person name="Szebenyi C."/>
            <person name="Tomsovsky M."/>
            <person name="Tulloss R.E."/>
            <person name="Uehling J."/>
            <person name="Grigoriev I.V."/>
            <person name="Vagvolgyi C."/>
            <person name="Papp T."/>
            <person name="Martin F.M."/>
            <person name="Miettinen O."/>
            <person name="Hibbett D.S."/>
            <person name="Nagy L.G."/>
        </authorList>
    </citation>
    <scope>NUCLEOTIDE SEQUENCE [LARGE SCALE GENOMIC DNA]</scope>
    <source>
        <strain evidence="1 2">CBS 962.96</strain>
    </source>
</reference>
<sequence>MFFRETCTTTFSRVSFAWIPSDLDYFLVMCADALNTCGFFCRVAFDVLASSIWACITLLLDCFIASKWSHPDPFLRVILLESHSFGNMSLLYLIVFQTHRFGPVSLASFRASSCLVFLSPSSTWAYLSFRVISSCLSYHSGPVSSFRLISCF</sequence>
<dbReference type="Proteomes" id="UP000297245">
    <property type="component" value="Unassembled WGS sequence"/>
</dbReference>
<accession>A0A4S8M9Z8</accession>
<dbReference type="AlphaFoldDB" id="A0A4S8M9Z8"/>